<organism evidence="2 3">
    <name type="scientific">Kribbella albertanoniae</name>
    <dbReference type="NCBI Taxonomy" id="1266829"/>
    <lineage>
        <taxon>Bacteria</taxon>
        <taxon>Bacillati</taxon>
        <taxon>Actinomycetota</taxon>
        <taxon>Actinomycetes</taxon>
        <taxon>Propionibacteriales</taxon>
        <taxon>Kribbellaceae</taxon>
        <taxon>Kribbella</taxon>
    </lineage>
</organism>
<dbReference type="InterPro" id="IPR023286">
    <property type="entry name" value="ABATE_dom_sf"/>
</dbReference>
<dbReference type="Proteomes" id="UP000295075">
    <property type="component" value="Unassembled WGS sequence"/>
</dbReference>
<dbReference type="PANTHER" id="PTHR35525:SF3">
    <property type="entry name" value="BLL6575 PROTEIN"/>
    <property type="match status" value="1"/>
</dbReference>
<protein>
    <submittedName>
        <fullName evidence="2">CGNR zinc finger domain-containing protein</fullName>
    </submittedName>
</protein>
<feature type="domain" description="Zinc finger CGNR" evidence="1">
    <location>
        <begin position="124"/>
        <end position="165"/>
    </location>
</feature>
<reference evidence="2 3" key="1">
    <citation type="submission" date="2019-03" db="EMBL/GenBank/DDBJ databases">
        <title>Draft genome sequences of novel Actinobacteria.</title>
        <authorList>
            <person name="Sahin N."/>
            <person name="Ay H."/>
            <person name="Saygin H."/>
        </authorList>
    </citation>
    <scope>NUCLEOTIDE SEQUENCE [LARGE SCALE GENOMIC DNA]</scope>
    <source>
        <strain evidence="2 3">JCM 30547</strain>
    </source>
</reference>
<proteinExistence type="predicted"/>
<dbReference type="EMBL" id="SMKA01000124">
    <property type="protein sequence ID" value="TDC25389.1"/>
    <property type="molecule type" value="Genomic_DNA"/>
</dbReference>
<evidence type="ECO:0000313" key="3">
    <source>
        <dbReference type="Proteomes" id="UP000295075"/>
    </source>
</evidence>
<dbReference type="Pfam" id="PF11706">
    <property type="entry name" value="zf-CGNR"/>
    <property type="match status" value="1"/>
</dbReference>
<dbReference type="AlphaFoldDB" id="A0A4R4PT46"/>
<dbReference type="InterPro" id="IPR021005">
    <property type="entry name" value="Znf_CGNR"/>
</dbReference>
<dbReference type="Pfam" id="PF07336">
    <property type="entry name" value="ABATE"/>
    <property type="match status" value="1"/>
</dbReference>
<sequence length="167" mass="18264">MERMVRIAVDLVNAGELPAVESAEAFLRAHEEPEPVEITRHDLAGINAVRERLRPVFGAEPAEAARLLNGLLRDYAVRPYLTEHDGTPWHLHVAEPDAGWAEWLAAQTALALAGFAASHGFGALAECAAADCRQVFVNSTPKRPKRFCTPTCAGRTRVAAYRARRAQ</sequence>
<dbReference type="OrthoDB" id="3531194at2"/>
<dbReference type="Gene3D" id="1.10.3300.10">
    <property type="entry name" value="Jann2411-like domain"/>
    <property type="match status" value="1"/>
</dbReference>
<evidence type="ECO:0000259" key="1">
    <source>
        <dbReference type="Pfam" id="PF11706"/>
    </source>
</evidence>
<evidence type="ECO:0000313" key="2">
    <source>
        <dbReference type="EMBL" id="TDC25389.1"/>
    </source>
</evidence>
<dbReference type="RefSeq" id="WP_132410263.1">
    <property type="nucleotide sequence ID" value="NZ_SMKA01000124.1"/>
</dbReference>
<dbReference type="PANTHER" id="PTHR35525">
    <property type="entry name" value="BLL6575 PROTEIN"/>
    <property type="match status" value="1"/>
</dbReference>
<name>A0A4R4PT46_9ACTN</name>
<accession>A0A4R4PT46</accession>
<keyword evidence="3" id="KW-1185">Reference proteome</keyword>
<gene>
    <name evidence="2" type="ORF">E1261_24325</name>
</gene>
<comment type="caution">
    <text evidence="2">The sequence shown here is derived from an EMBL/GenBank/DDBJ whole genome shotgun (WGS) entry which is preliminary data.</text>
</comment>
<dbReference type="SUPFAM" id="SSF160904">
    <property type="entry name" value="Jann2411-like"/>
    <property type="match status" value="1"/>
</dbReference>
<dbReference type="InterPro" id="IPR010852">
    <property type="entry name" value="ABATE"/>
</dbReference>